<dbReference type="EMBL" id="WEID01000054">
    <property type="protein sequence ID" value="KAB8134704.1"/>
    <property type="molecule type" value="Genomic_DNA"/>
</dbReference>
<dbReference type="Gene3D" id="3.40.50.150">
    <property type="entry name" value="Vaccinia Virus protein VP39"/>
    <property type="match status" value="1"/>
</dbReference>
<dbReference type="InterPro" id="IPR041698">
    <property type="entry name" value="Methyltransf_25"/>
</dbReference>
<dbReference type="Proteomes" id="UP000480246">
    <property type="component" value="Unassembled WGS sequence"/>
</dbReference>
<name>A0A7C8GT05_9BACI</name>
<evidence type="ECO:0000313" key="3">
    <source>
        <dbReference type="Proteomes" id="UP000480246"/>
    </source>
</evidence>
<keyword evidence="3" id="KW-1185">Reference proteome</keyword>
<dbReference type="GO" id="GO:0032259">
    <property type="term" value="P:methylation"/>
    <property type="evidence" value="ECO:0007669"/>
    <property type="project" value="UniProtKB-KW"/>
</dbReference>
<organism evidence="2 3">
    <name type="scientific">Gracilibacillus oryzae</name>
    <dbReference type="NCBI Taxonomy" id="1672701"/>
    <lineage>
        <taxon>Bacteria</taxon>
        <taxon>Bacillati</taxon>
        <taxon>Bacillota</taxon>
        <taxon>Bacilli</taxon>
        <taxon>Bacillales</taxon>
        <taxon>Bacillaceae</taxon>
        <taxon>Gracilibacillus</taxon>
    </lineage>
</organism>
<comment type="caution">
    <text evidence="2">The sequence shown here is derived from an EMBL/GenBank/DDBJ whole genome shotgun (WGS) entry which is preliminary data.</text>
</comment>
<gene>
    <name evidence="2" type="ORF">F9U64_11235</name>
</gene>
<keyword evidence="2" id="KW-0489">Methyltransferase</keyword>
<dbReference type="OrthoDB" id="9804312at2"/>
<evidence type="ECO:0000313" key="2">
    <source>
        <dbReference type="EMBL" id="KAB8134704.1"/>
    </source>
</evidence>
<dbReference type="AlphaFoldDB" id="A0A7C8GT05"/>
<dbReference type="GO" id="GO:0008168">
    <property type="term" value="F:methyltransferase activity"/>
    <property type="evidence" value="ECO:0007669"/>
    <property type="project" value="UniProtKB-KW"/>
</dbReference>
<proteinExistence type="predicted"/>
<dbReference type="RefSeq" id="WP_153403406.1">
    <property type="nucleotide sequence ID" value="NZ_ML762430.1"/>
</dbReference>
<feature type="domain" description="Methyltransferase" evidence="1">
    <location>
        <begin position="53"/>
        <end position="151"/>
    </location>
</feature>
<sequence length="232" mass="26682">MDRISVIRESEKQYHDYCYQQHQLFEEGSWLHKPVKTVLELLPLLAQKNKPAVLDLGAGVGRNSIPLAKQLGSRVVCVDLLDSALEGLKNYSRKYKVEHLIEPVKADLDNYFITPNQYDLIIAISSIEHTSSEANFDQLLKSMIKGTKCGGMHCLVVNSDIVEYDIDSEVELEPMMELNFSAEYLLDKFDHFYQGWLVRKKDIKQLEFEIARDNRKILLRTKAITYVVTNAN</sequence>
<dbReference type="SUPFAM" id="SSF53335">
    <property type="entry name" value="S-adenosyl-L-methionine-dependent methyltransferases"/>
    <property type="match status" value="1"/>
</dbReference>
<keyword evidence="2" id="KW-0808">Transferase</keyword>
<dbReference type="InterPro" id="IPR029063">
    <property type="entry name" value="SAM-dependent_MTases_sf"/>
</dbReference>
<reference evidence="2 3" key="1">
    <citation type="submission" date="2019-10" db="EMBL/GenBank/DDBJ databases">
        <title>Gracilibacillus sp. nov. isolated from rice seeds.</title>
        <authorList>
            <person name="He S."/>
        </authorList>
    </citation>
    <scope>NUCLEOTIDE SEQUENCE [LARGE SCALE GENOMIC DNA]</scope>
    <source>
        <strain evidence="2 3">TD8</strain>
    </source>
</reference>
<evidence type="ECO:0000259" key="1">
    <source>
        <dbReference type="Pfam" id="PF13649"/>
    </source>
</evidence>
<dbReference type="Pfam" id="PF13649">
    <property type="entry name" value="Methyltransf_25"/>
    <property type="match status" value="1"/>
</dbReference>
<protein>
    <submittedName>
        <fullName evidence="2">Class I SAM-dependent methyltransferase</fullName>
    </submittedName>
</protein>
<accession>A0A7C8GT05</accession>
<dbReference type="CDD" id="cd02440">
    <property type="entry name" value="AdoMet_MTases"/>
    <property type="match status" value="1"/>
</dbReference>